<keyword evidence="1" id="KW-0812">Transmembrane</keyword>
<evidence type="ECO:0000256" key="1">
    <source>
        <dbReference type="SAM" id="Phobius"/>
    </source>
</evidence>
<protein>
    <submittedName>
        <fullName evidence="3">Transglutaminase domain-containing protein</fullName>
    </submittedName>
</protein>
<dbReference type="InterPro" id="IPR052901">
    <property type="entry name" value="Bact_TGase-like"/>
</dbReference>
<feature type="domain" description="Transglutaminase-like" evidence="2">
    <location>
        <begin position="243"/>
        <end position="311"/>
    </location>
</feature>
<dbReference type="SUPFAM" id="SSF54001">
    <property type="entry name" value="Cysteine proteinases"/>
    <property type="match status" value="1"/>
</dbReference>
<keyword evidence="1" id="KW-0472">Membrane</keyword>
<dbReference type="SMART" id="SM00460">
    <property type="entry name" value="TGc"/>
    <property type="match status" value="1"/>
</dbReference>
<keyword evidence="4" id="KW-1185">Reference proteome</keyword>
<name>A0ABV4T5K6_9EURY</name>
<dbReference type="PANTHER" id="PTHR42736:SF1">
    <property type="entry name" value="PROTEIN-GLUTAMINE GAMMA-GLUTAMYLTRANSFERASE"/>
    <property type="match status" value="1"/>
</dbReference>
<proteinExistence type="predicted"/>
<dbReference type="InterPro" id="IPR002931">
    <property type="entry name" value="Transglutaminase-like"/>
</dbReference>
<evidence type="ECO:0000313" key="4">
    <source>
        <dbReference type="Proteomes" id="UP001571980"/>
    </source>
</evidence>
<sequence length="922" mass="103147">MMREIFSAVIIGVLGLLLLSSSSPITLVPTISNELPKKESHSIDLRENLYRLSVFNDATVMVVFEDKGRVTYLRQNVYYTYKNGKWIGEKFEGIKVFGKIPVFEPKAPHETIIDRVRVELKSPLLSGNLYTTLYTSWISIPALYSGDLELLRPKRYPVESYDFEATLYEFPDDVLRKAKVPKVGLEVPEVSEKVLKLAKNITKGIESPYEKALAIERYLEENYFYDEKAPPAPPGIDPVEWFLFYSKRGVCLDFNTAFVILARLNGLPARLVTGFKIKAEPGMQEVKLRQAHAWAEVYFEGIGWITFDATGSRRPEEEKEKVQQKSGVREVKVSLGNSTVIELPFKVNLTTNPEIPINITVEDGKTIVNITGEKVGWFNVTLGKLNLSILVGYNTTTKITKWPKEITAGSNFTVEGIVTTTEGILVPAGSVRIELRKEKDSPGKIVGRGEVRHGRFVVKCSATGVAGKYHIVAVYEGWGPYFESTSDPTIVIRDKAKIYVKEFNYTRVGSVKIQGFLGTEGGASLGGEYLEVFLDGKLVGVAKTDSSGRFSFFVGVGNPGIHKVTLVYEGSKGIEGDKKTIVFRAISASITIPSFVYAGDELEIRGKILGASDGTVSISGDFGDYYSKLSENGSFKLRIPVPQDAKGYRKVIIYYGDLKLIEREVYVKQKLLVDVSNALMVVNRSNELTVRITFINGSPLIGSKVMLVAFNETLSNITNKKGIVTFRITPESTGKYTAKLIVITNDGFEVIPIKLRVFRYPLYVYVGLFLLLLSLLLLSAKVIRVKLSFNREPPVYMTNETVEVKTNLPVSLYVNGKLHGRGKEFKLRLNPGNHKVYARFFFFSIEREVKVLDDYNNVIVCIFEECLDGEPSKTAREILGLNDLSLIFEKARYSLKKVSLGEVLRFFRGIRGRCLNEGASEK</sequence>
<dbReference type="Proteomes" id="UP001571980">
    <property type="component" value="Unassembled WGS sequence"/>
</dbReference>
<dbReference type="PANTHER" id="PTHR42736">
    <property type="entry name" value="PROTEIN-GLUTAMINE GAMMA-GLUTAMYLTRANSFERASE"/>
    <property type="match status" value="1"/>
</dbReference>
<comment type="caution">
    <text evidence="3">The sequence shown here is derived from an EMBL/GenBank/DDBJ whole genome shotgun (WGS) entry which is preliminary data.</text>
</comment>
<dbReference type="Gene3D" id="3.10.620.30">
    <property type="match status" value="1"/>
</dbReference>
<keyword evidence="1" id="KW-1133">Transmembrane helix</keyword>
<gene>
    <name evidence="3" type="ORF">P8X34_09935</name>
</gene>
<dbReference type="Pfam" id="PF01841">
    <property type="entry name" value="Transglut_core"/>
    <property type="match status" value="1"/>
</dbReference>
<dbReference type="EMBL" id="JARRIG010000006">
    <property type="protein sequence ID" value="MFA4805042.1"/>
    <property type="molecule type" value="Genomic_DNA"/>
</dbReference>
<accession>A0ABV4T5K6</accession>
<reference evidence="3 4" key="1">
    <citation type="submission" date="2023-03" db="EMBL/GenBank/DDBJ databases">
        <title>Speciation in Pyrococcus: adaptation to high temperature as a mechanism.</title>
        <authorList>
            <person name="Gu J."/>
        </authorList>
    </citation>
    <scope>NUCLEOTIDE SEQUENCE [LARGE SCALE GENOMIC DNA]</scope>
    <source>
        <strain evidence="3 4">LMOA34</strain>
    </source>
</reference>
<organism evidence="3 4">
    <name type="scientific">Pyrococcus kukulkanii</name>
    <dbReference type="NCBI Taxonomy" id="1609559"/>
    <lineage>
        <taxon>Archaea</taxon>
        <taxon>Methanobacteriati</taxon>
        <taxon>Methanobacteriota</taxon>
        <taxon>Thermococci</taxon>
        <taxon>Thermococcales</taxon>
        <taxon>Thermococcaceae</taxon>
        <taxon>Pyrococcus</taxon>
    </lineage>
</organism>
<evidence type="ECO:0000313" key="3">
    <source>
        <dbReference type="EMBL" id="MFA4805042.1"/>
    </source>
</evidence>
<dbReference type="RefSeq" id="WP_372824325.1">
    <property type="nucleotide sequence ID" value="NZ_JARRIF010000002.1"/>
</dbReference>
<feature type="transmembrane region" description="Helical" evidence="1">
    <location>
        <begin position="762"/>
        <end position="783"/>
    </location>
</feature>
<dbReference type="InterPro" id="IPR038765">
    <property type="entry name" value="Papain-like_cys_pep_sf"/>
</dbReference>
<evidence type="ECO:0000259" key="2">
    <source>
        <dbReference type="SMART" id="SM00460"/>
    </source>
</evidence>